<organism evidence="1 2">
    <name type="scientific">Phialocephala subalpina</name>
    <dbReference type="NCBI Taxonomy" id="576137"/>
    <lineage>
        <taxon>Eukaryota</taxon>
        <taxon>Fungi</taxon>
        <taxon>Dikarya</taxon>
        <taxon>Ascomycota</taxon>
        <taxon>Pezizomycotina</taxon>
        <taxon>Leotiomycetes</taxon>
        <taxon>Helotiales</taxon>
        <taxon>Mollisiaceae</taxon>
        <taxon>Phialocephala</taxon>
        <taxon>Phialocephala fortinii species complex</taxon>
    </lineage>
</organism>
<name>A0A1L7XMY5_9HELO</name>
<protein>
    <submittedName>
        <fullName evidence="1">Uncharacterized protein</fullName>
    </submittedName>
</protein>
<evidence type="ECO:0000313" key="2">
    <source>
        <dbReference type="Proteomes" id="UP000184330"/>
    </source>
</evidence>
<dbReference type="EMBL" id="FJOG01000037">
    <property type="protein sequence ID" value="CZR66399.1"/>
    <property type="molecule type" value="Genomic_DNA"/>
</dbReference>
<keyword evidence="2" id="KW-1185">Reference proteome</keyword>
<gene>
    <name evidence="1" type="ORF">PAC_16300</name>
</gene>
<sequence>MPDPNAGGPLEDQVSLAPGSFFPSTGTFFTHPIEICKPHQAINQTVSSPGLNDRVNMRCTLQDAEDSGSEDDEGIPNNDVVIRPDEYQQQVRHSLEVVANEDILKEIEVQQ</sequence>
<accession>A0A1L7XMY5</accession>
<dbReference type="AlphaFoldDB" id="A0A1L7XMY5"/>
<dbReference type="Proteomes" id="UP000184330">
    <property type="component" value="Unassembled WGS sequence"/>
</dbReference>
<reference evidence="1 2" key="1">
    <citation type="submission" date="2016-03" db="EMBL/GenBank/DDBJ databases">
        <authorList>
            <person name="Ploux O."/>
        </authorList>
    </citation>
    <scope>NUCLEOTIDE SEQUENCE [LARGE SCALE GENOMIC DNA]</scope>
    <source>
        <strain evidence="1 2">UAMH 11012</strain>
    </source>
</reference>
<proteinExistence type="predicted"/>
<evidence type="ECO:0000313" key="1">
    <source>
        <dbReference type="EMBL" id="CZR66399.1"/>
    </source>
</evidence>